<dbReference type="EMBL" id="JAUSUT010000001">
    <property type="protein sequence ID" value="MDQ0379888.1"/>
    <property type="molecule type" value="Genomic_DNA"/>
</dbReference>
<dbReference type="PANTHER" id="PTHR46696">
    <property type="entry name" value="P450, PUTATIVE (EUROFUNG)-RELATED"/>
    <property type="match status" value="1"/>
</dbReference>
<evidence type="ECO:0000256" key="2">
    <source>
        <dbReference type="RuleBase" id="RU000461"/>
    </source>
</evidence>
<dbReference type="SUPFAM" id="SSF48264">
    <property type="entry name" value="Cytochrome P450"/>
    <property type="match status" value="1"/>
</dbReference>
<dbReference type="PRINTS" id="PR00359">
    <property type="entry name" value="BP450"/>
</dbReference>
<dbReference type="InterPro" id="IPR002397">
    <property type="entry name" value="Cyt_P450_B"/>
</dbReference>
<name>A0ABU0EX95_9PSEU</name>
<organism evidence="3 4">
    <name type="scientific">Amycolatopsis thermophila</name>
    <dbReference type="NCBI Taxonomy" id="206084"/>
    <lineage>
        <taxon>Bacteria</taxon>
        <taxon>Bacillati</taxon>
        <taxon>Actinomycetota</taxon>
        <taxon>Actinomycetes</taxon>
        <taxon>Pseudonocardiales</taxon>
        <taxon>Pseudonocardiaceae</taxon>
        <taxon>Amycolatopsis</taxon>
    </lineage>
</organism>
<keyword evidence="2" id="KW-0503">Monooxygenase</keyword>
<proteinExistence type="inferred from homology"/>
<keyword evidence="4" id="KW-1185">Reference proteome</keyword>
<dbReference type="PROSITE" id="PS00086">
    <property type="entry name" value="CYTOCHROME_P450"/>
    <property type="match status" value="1"/>
</dbReference>
<evidence type="ECO:0000256" key="1">
    <source>
        <dbReference type="ARBA" id="ARBA00010617"/>
    </source>
</evidence>
<keyword evidence="2" id="KW-0408">Iron</keyword>
<dbReference type="Proteomes" id="UP001229651">
    <property type="component" value="Unassembled WGS sequence"/>
</dbReference>
<comment type="caution">
    <text evidence="3">The sequence shown here is derived from an EMBL/GenBank/DDBJ whole genome shotgun (WGS) entry which is preliminary data.</text>
</comment>
<dbReference type="CDD" id="cd11029">
    <property type="entry name" value="CYP107-like"/>
    <property type="match status" value="1"/>
</dbReference>
<comment type="similarity">
    <text evidence="1 2">Belongs to the cytochrome P450 family.</text>
</comment>
<reference evidence="3 4" key="1">
    <citation type="submission" date="2023-07" db="EMBL/GenBank/DDBJ databases">
        <title>Sequencing the genomes of 1000 actinobacteria strains.</title>
        <authorList>
            <person name="Klenk H.-P."/>
        </authorList>
    </citation>
    <scope>NUCLEOTIDE SEQUENCE [LARGE SCALE GENOMIC DNA]</scope>
    <source>
        <strain evidence="3 4">DSM 45805</strain>
    </source>
</reference>
<evidence type="ECO:0000313" key="4">
    <source>
        <dbReference type="Proteomes" id="UP001229651"/>
    </source>
</evidence>
<dbReference type="InterPro" id="IPR001128">
    <property type="entry name" value="Cyt_P450"/>
</dbReference>
<gene>
    <name evidence="3" type="ORF">FB470_003882</name>
</gene>
<protein>
    <submittedName>
        <fullName evidence="3">Cytochrome P450</fullName>
    </submittedName>
</protein>
<sequence length="418" mass="46245">MPEHERHWEDHEMPVVDEPIRLDEAIIQDPHALYRKLREDGPVRPAIMPHGMRVWLVSGYAEAKALLADPRLSKDANRAQELFRDRITAAGGEPGPDPSGALLRFHMLNTDPPDHTRLRKLVNKAFTARTVARLRPRIEQITDDLLDAMAARGRVDLLDAFAYPLPITVICELLGIPESERGDFREWSNTLLNSGPQENFHDAARAMAAYLTALVEAKRAEPTQDLLSDLVHVSDEGDQLSHEELVAMAFLLLVAGHETTVNLIGNSVLALLRHPDQLAKLRADPSLLPGAVEEFLRFEGPINIATLRFTAEPVPIGDVEIPANEFVMISLVGANRDGDRFDEPDRLDVTRPAGGHLAFGHGIHYCVGAPLARLEAEVALGRLFERFPGIELDGDPGGLRWRESTLVHGLDALPVALR</sequence>
<keyword evidence="2" id="KW-0560">Oxidoreductase</keyword>
<keyword evidence="2" id="KW-0349">Heme</keyword>
<dbReference type="InterPro" id="IPR036396">
    <property type="entry name" value="Cyt_P450_sf"/>
</dbReference>
<dbReference type="InterPro" id="IPR017972">
    <property type="entry name" value="Cyt_P450_CS"/>
</dbReference>
<dbReference type="Gene3D" id="1.10.630.10">
    <property type="entry name" value="Cytochrome P450"/>
    <property type="match status" value="1"/>
</dbReference>
<accession>A0ABU0EX95</accession>
<keyword evidence="2" id="KW-0479">Metal-binding</keyword>
<dbReference type="Pfam" id="PF00067">
    <property type="entry name" value="p450"/>
    <property type="match status" value="1"/>
</dbReference>
<dbReference type="PANTHER" id="PTHR46696:SF1">
    <property type="entry name" value="CYTOCHROME P450 YJIB-RELATED"/>
    <property type="match status" value="1"/>
</dbReference>
<evidence type="ECO:0000313" key="3">
    <source>
        <dbReference type="EMBL" id="MDQ0379888.1"/>
    </source>
</evidence>